<evidence type="ECO:0000313" key="1">
    <source>
        <dbReference type="EMBL" id="MBA8952565.1"/>
    </source>
</evidence>
<comment type="caution">
    <text evidence="1">The sequence shown here is derived from an EMBL/GenBank/DDBJ whole genome shotgun (WGS) entry which is preliminary data.</text>
</comment>
<proteinExistence type="predicted"/>
<name>A0A7W3LQS8_ACTNM</name>
<reference evidence="1 2" key="1">
    <citation type="submission" date="2020-08" db="EMBL/GenBank/DDBJ databases">
        <title>Genomic Encyclopedia of Type Strains, Phase IV (KMG-IV): sequencing the most valuable type-strain genomes for metagenomic binning, comparative biology and taxonomic classification.</title>
        <authorList>
            <person name="Goeker M."/>
        </authorList>
    </citation>
    <scope>NUCLEOTIDE SEQUENCE [LARGE SCALE GENOMIC DNA]</scope>
    <source>
        <strain evidence="1 2">DSM 44197</strain>
    </source>
</reference>
<organism evidence="1 2">
    <name type="scientific">Actinomadura namibiensis</name>
    <dbReference type="NCBI Taxonomy" id="182080"/>
    <lineage>
        <taxon>Bacteria</taxon>
        <taxon>Bacillati</taxon>
        <taxon>Actinomycetota</taxon>
        <taxon>Actinomycetes</taxon>
        <taxon>Streptosporangiales</taxon>
        <taxon>Thermomonosporaceae</taxon>
        <taxon>Actinomadura</taxon>
    </lineage>
</organism>
<dbReference type="RefSeq" id="WP_182844846.1">
    <property type="nucleotide sequence ID" value="NZ_BAAALP010000005.1"/>
</dbReference>
<protein>
    <submittedName>
        <fullName evidence="1">Uncharacterized protein</fullName>
    </submittedName>
</protein>
<accession>A0A7W3LQS8</accession>
<gene>
    <name evidence="1" type="ORF">HNR61_004211</name>
</gene>
<dbReference type="AlphaFoldDB" id="A0A7W3LQS8"/>
<dbReference type="EMBL" id="JACJIA010000005">
    <property type="protein sequence ID" value="MBA8952565.1"/>
    <property type="molecule type" value="Genomic_DNA"/>
</dbReference>
<sequence length="150" mass="16447">MTLDEHLAIVDELLASPFLERSEWTGGALSGPGHHVRVLEASQDFWESRDPEITEAAEERIDSALQALAEVFTTRWGAPGKMDLEPYLESTAPAPEPMAQLCLLSSQMLVWRPAAADRWVGLCVGQADAEFPIELRVVVADVAILVEPKP</sequence>
<dbReference type="Proteomes" id="UP000572680">
    <property type="component" value="Unassembled WGS sequence"/>
</dbReference>
<keyword evidence="2" id="KW-1185">Reference proteome</keyword>
<evidence type="ECO:0000313" key="2">
    <source>
        <dbReference type="Proteomes" id="UP000572680"/>
    </source>
</evidence>